<dbReference type="InterPro" id="IPR014729">
    <property type="entry name" value="Rossmann-like_a/b/a_fold"/>
</dbReference>
<dbReference type="PANTHER" id="PTHR30083:SF0">
    <property type="entry name" value="3'-PHOSPHOADENOSINE 5'-PHOSPHOSULFATE SULFOTRANSFERASE (PAPS REDUCTASE)_FAD SYNTHETASE"/>
    <property type="match status" value="1"/>
</dbReference>
<dbReference type="PANTHER" id="PTHR30083">
    <property type="entry name" value="TRANSCRIPTIONAL REGULATOR-RELATED"/>
    <property type="match status" value="1"/>
</dbReference>
<dbReference type="EMBL" id="SZPQ01000003">
    <property type="protein sequence ID" value="TKI07785.1"/>
    <property type="molecule type" value="Genomic_DNA"/>
</dbReference>
<dbReference type="InterPro" id="IPR021845">
    <property type="entry name" value="DUF3440"/>
</dbReference>
<gene>
    <name evidence="2" type="ORF">FCN80_04910</name>
</gene>
<comment type="caution">
    <text evidence="2">The sequence shown here is derived from an EMBL/GenBank/DDBJ whole genome shotgun (WGS) entry which is preliminary data.</text>
</comment>
<evidence type="ECO:0000259" key="1">
    <source>
        <dbReference type="Pfam" id="PF01507"/>
    </source>
</evidence>
<dbReference type="Pfam" id="PF01507">
    <property type="entry name" value="PAPS_reduct"/>
    <property type="match status" value="2"/>
</dbReference>
<organism evidence="2 3">
    <name type="scientific">Martelella alba</name>
    <dbReference type="NCBI Taxonomy" id="2590451"/>
    <lineage>
        <taxon>Bacteria</taxon>
        <taxon>Pseudomonadati</taxon>
        <taxon>Pseudomonadota</taxon>
        <taxon>Alphaproteobacteria</taxon>
        <taxon>Hyphomicrobiales</taxon>
        <taxon>Aurantimonadaceae</taxon>
        <taxon>Martelella</taxon>
    </lineage>
</organism>
<feature type="domain" description="Phosphoadenosine phosphosulphate reductase" evidence="1">
    <location>
        <begin position="156"/>
        <end position="235"/>
    </location>
</feature>
<name>A0ABY2SQX4_9HYPH</name>
<evidence type="ECO:0000313" key="2">
    <source>
        <dbReference type="EMBL" id="TKI07785.1"/>
    </source>
</evidence>
<sequence length="405" mass="47765">MVLIRKIGLGKNVLVAAKERIAWVFDNFHKVNVSFSGGKDSTVLLHLVADTARRKKRKFSVLFIDWEVQFNLTINHILRLKALYHDDIDQFYWVALPLTTVNGVSQLQPEWVSWQPGADWVRYPPVDAITDYDYFPFYRYAMTFEEFVPAFARWFAKKTSAAILIGIRTDESLNRFSTISSGAKMRYADDKPWTTASPGGYSYNAYPIYDWRVKDIWHYFSVTGLPYNPLYELMYQAGVPFRAMRICEPFGPEQRQGLWLYHVLEPETWGKACQRVAGAHSGELYAHQSGNFYGKYKITKPDHFTWKQYALFLLESMPEKTAEHYRTKIAIYLKWYQTRGFPVDIPEEQDKDLNAKDIPSWRRICKTLIRNDFWCYTLSFGPNKAQHYDRYMKRMQEKRKEWGII</sequence>
<dbReference type="SUPFAM" id="SSF52402">
    <property type="entry name" value="Adenine nucleotide alpha hydrolases-like"/>
    <property type="match status" value="1"/>
</dbReference>
<protein>
    <submittedName>
        <fullName evidence="2">DUF3440 domain-containing protein</fullName>
    </submittedName>
</protein>
<dbReference type="Gene3D" id="3.40.50.620">
    <property type="entry name" value="HUPs"/>
    <property type="match status" value="1"/>
</dbReference>
<keyword evidence="3" id="KW-1185">Reference proteome</keyword>
<reference evidence="2 3" key="1">
    <citation type="submission" date="2019-04" db="EMBL/GenBank/DDBJ databases">
        <authorList>
            <person name="Li M."/>
            <person name="Gao C."/>
        </authorList>
    </citation>
    <scope>NUCLEOTIDE SEQUENCE [LARGE SCALE GENOMIC DNA]</scope>
    <source>
        <strain evidence="2 3">BGMRC 2031</strain>
    </source>
</reference>
<dbReference type="Proteomes" id="UP000305202">
    <property type="component" value="Unassembled WGS sequence"/>
</dbReference>
<feature type="domain" description="Phosphoadenosine phosphosulphate reductase" evidence="1">
    <location>
        <begin position="31"/>
        <end position="84"/>
    </location>
</feature>
<dbReference type="CDD" id="cd23947">
    <property type="entry name" value="PAPS_reductase-like_YbdN"/>
    <property type="match status" value="1"/>
</dbReference>
<evidence type="ECO:0000313" key="3">
    <source>
        <dbReference type="Proteomes" id="UP000305202"/>
    </source>
</evidence>
<accession>A0ABY2SQX4</accession>
<dbReference type="InterPro" id="IPR002500">
    <property type="entry name" value="PAPS_reduct_dom"/>
</dbReference>
<proteinExistence type="predicted"/>
<dbReference type="Pfam" id="PF11922">
    <property type="entry name" value="DUF3440"/>
    <property type="match status" value="2"/>
</dbReference>